<feature type="domain" description="PrcB C-terminal" evidence="2">
    <location>
        <begin position="80"/>
        <end position="139"/>
    </location>
</feature>
<feature type="transmembrane region" description="Helical" evidence="1">
    <location>
        <begin position="12"/>
        <end position="31"/>
    </location>
</feature>
<reference evidence="3 4" key="1">
    <citation type="submission" date="2021-01" db="EMBL/GenBank/DDBJ databases">
        <title>Genomic Encyclopedia of Type Strains, Phase IV (KMG-IV): sequencing the most valuable type-strain genomes for metagenomic binning, comparative biology and taxonomic classification.</title>
        <authorList>
            <person name="Goeker M."/>
        </authorList>
    </citation>
    <scope>NUCLEOTIDE SEQUENCE [LARGE SCALE GENOMIC DNA]</scope>
    <source>
        <strain evidence="3 4">DSM 25890</strain>
    </source>
</reference>
<evidence type="ECO:0000313" key="4">
    <source>
        <dbReference type="Proteomes" id="UP001314796"/>
    </source>
</evidence>
<keyword evidence="1" id="KW-0472">Membrane</keyword>
<dbReference type="EMBL" id="JAFBEE010000003">
    <property type="protein sequence ID" value="MBM7614252.1"/>
    <property type="molecule type" value="Genomic_DNA"/>
</dbReference>
<protein>
    <recommendedName>
        <fullName evidence="2">PrcB C-terminal domain-containing protein</fullName>
    </recommendedName>
</protein>
<sequence length="156" mass="17882">MNKLRLPKFPKLNWKLLVTVMLLIVVVVVAMRCVPNFMENDTVKYEVVATENIPEELTDIIGRYKMLERALATKIDDEVYVIVTRGEKLTAGYGVDIEKIELVEEENESKLVVYAVFTDPKPDELVAQVITYPYAVAKTDLKELPQKIELQVRNPE</sequence>
<gene>
    <name evidence="3" type="ORF">JOC73_000763</name>
</gene>
<dbReference type="RefSeq" id="WP_330613091.1">
    <property type="nucleotide sequence ID" value="NZ_JAFBEE010000003.1"/>
</dbReference>
<evidence type="ECO:0000256" key="1">
    <source>
        <dbReference type="SAM" id="Phobius"/>
    </source>
</evidence>
<evidence type="ECO:0000259" key="2">
    <source>
        <dbReference type="Pfam" id="PF14343"/>
    </source>
</evidence>
<keyword evidence="4" id="KW-1185">Reference proteome</keyword>
<keyword evidence="1" id="KW-1133">Transmembrane helix</keyword>
<dbReference type="Pfam" id="PF14343">
    <property type="entry name" value="PrcB_C"/>
    <property type="match status" value="1"/>
</dbReference>
<name>A0ABS2NN52_9FIRM</name>
<keyword evidence="1" id="KW-0812">Transmembrane</keyword>
<proteinExistence type="predicted"/>
<dbReference type="InterPro" id="IPR025748">
    <property type="entry name" value="PrcB_C_dom"/>
</dbReference>
<comment type="caution">
    <text evidence="3">The sequence shown here is derived from an EMBL/GenBank/DDBJ whole genome shotgun (WGS) entry which is preliminary data.</text>
</comment>
<evidence type="ECO:0000313" key="3">
    <source>
        <dbReference type="EMBL" id="MBM7614252.1"/>
    </source>
</evidence>
<dbReference type="Proteomes" id="UP001314796">
    <property type="component" value="Unassembled WGS sequence"/>
</dbReference>
<accession>A0ABS2NN52</accession>
<organism evidence="3 4">
    <name type="scientific">Alkaliphilus hydrothermalis</name>
    <dbReference type="NCBI Taxonomy" id="1482730"/>
    <lineage>
        <taxon>Bacteria</taxon>
        <taxon>Bacillati</taxon>
        <taxon>Bacillota</taxon>
        <taxon>Clostridia</taxon>
        <taxon>Peptostreptococcales</taxon>
        <taxon>Natronincolaceae</taxon>
        <taxon>Alkaliphilus</taxon>
    </lineage>
</organism>